<evidence type="ECO:0000256" key="6">
    <source>
        <dbReference type="RuleBase" id="RU362114"/>
    </source>
</evidence>
<feature type="domain" description="Macro" evidence="9">
    <location>
        <begin position="467"/>
        <end position="648"/>
    </location>
</feature>
<keyword evidence="2 6" id="KW-0328">Glycosyltransferase</keyword>
<dbReference type="EC" id="2.4.2.-" evidence="6"/>
<evidence type="ECO:0000313" key="11">
    <source>
        <dbReference type="Proteomes" id="UP000242188"/>
    </source>
</evidence>
<keyword evidence="4 6" id="KW-0520">NAD</keyword>
<evidence type="ECO:0000259" key="9">
    <source>
        <dbReference type="PROSITE" id="PS51154"/>
    </source>
</evidence>
<evidence type="ECO:0000256" key="3">
    <source>
        <dbReference type="ARBA" id="ARBA00022679"/>
    </source>
</evidence>
<dbReference type="InterPro" id="IPR002589">
    <property type="entry name" value="Macro_dom"/>
</dbReference>
<evidence type="ECO:0000256" key="5">
    <source>
        <dbReference type="ARBA" id="ARBA00023242"/>
    </source>
</evidence>
<dbReference type="SUPFAM" id="SSF52949">
    <property type="entry name" value="Macro domain-like"/>
    <property type="match status" value="1"/>
</dbReference>
<dbReference type="GO" id="GO:0005634">
    <property type="term" value="C:nucleus"/>
    <property type="evidence" value="ECO:0007669"/>
    <property type="project" value="UniProtKB-SubCell"/>
</dbReference>
<evidence type="ECO:0000313" key="10">
    <source>
        <dbReference type="EMBL" id="OWF51211.1"/>
    </source>
</evidence>
<dbReference type="Gene3D" id="3.40.220.10">
    <property type="entry name" value="Leucine Aminopeptidase, subunit E, domain 1"/>
    <property type="match status" value="1"/>
</dbReference>
<evidence type="ECO:0000256" key="4">
    <source>
        <dbReference type="ARBA" id="ARBA00023027"/>
    </source>
</evidence>
<dbReference type="STRING" id="6573.A0A210QR68"/>
<reference evidence="10 11" key="1">
    <citation type="journal article" date="2017" name="Nat. Ecol. Evol.">
        <title>Scallop genome provides insights into evolution of bilaterian karyotype and development.</title>
        <authorList>
            <person name="Wang S."/>
            <person name="Zhang J."/>
            <person name="Jiao W."/>
            <person name="Li J."/>
            <person name="Xun X."/>
            <person name="Sun Y."/>
            <person name="Guo X."/>
            <person name="Huan P."/>
            <person name="Dong B."/>
            <person name="Zhang L."/>
            <person name="Hu X."/>
            <person name="Sun X."/>
            <person name="Wang J."/>
            <person name="Zhao C."/>
            <person name="Wang Y."/>
            <person name="Wang D."/>
            <person name="Huang X."/>
            <person name="Wang R."/>
            <person name="Lv J."/>
            <person name="Li Y."/>
            <person name="Zhang Z."/>
            <person name="Liu B."/>
            <person name="Lu W."/>
            <person name="Hui Y."/>
            <person name="Liang J."/>
            <person name="Zhou Z."/>
            <person name="Hou R."/>
            <person name="Li X."/>
            <person name="Liu Y."/>
            <person name="Li H."/>
            <person name="Ning X."/>
            <person name="Lin Y."/>
            <person name="Zhao L."/>
            <person name="Xing Q."/>
            <person name="Dou J."/>
            <person name="Li Y."/>
            <person name="Mao J."/>
            <person name="Guo H."/>
            <person name="Dou H."/>
            <person name="Li T."/>
            <person name="Mu C."/>
            <person name="Jiang W."/>
            <person name="Fu Q."/>
            <person name="Fu X."/>
            <person name="Miao Y."/>
            <person name="Liu J."/>
            <person name="Yu Q."/>
            <person name="Li R."/>
            <person name="Liao H."/>
            <person name="Li X."/>
            <person name="Kong Y."/>
            <person name="Jiang Z."/>
            <person name="Chourrout D."/>
            <person name="Li R."/>
            <person name="Bao Z."/>
        </authorList>
    </citation>
    <scope>NUCLEOTIDE SEQUENCE [LARGE SCALE GENOMIC DNA]</scope>
    <source>
        <strain evidence="10 11">PY_sf001</strain>
    </source>
</reference>
<dbReference type="PROSITE" id="PS51059">
    <property type="entry name" value="PARP_CATALYTIC"/>
    <property type="match status" value="1"/>
</dbReference>
<keyword evidence="3 6" id="KW-0808">Transferase</keyword>
<dbReference type="AlphaFoldDB" id="A0A210QR68"/>
<proteinExistence type="predicted"/>
<comment type="subcellular location">
    <subcellularLocation>
        <location evidence="1">Nucleus</location>
    </subcellularLocation>
</comment>
<dbReference type="EMBL" id="NEDP02002314">
    <property type="protein sequence ID" value="OWF51211.1"/>
    <property type="molecule type" value="Genomic_DNA"/>
</dbReference>
<comment type="caution">
    <text evidence="10">The sequence shown here is derived from an EMBL/GenBank/DDBJ whole genome shotgun (WGS) entry which is preliminary data.</text>
</comment>
<protein>
    <recommendedName>
        <fullName evidence="6">Poly [ADP-ribose] polymerase</fullName>
        <shortName evidence="6">PARP</shortName>
        <ecNumber evidence="6">2.4.2.-</ecNumber>
    </recommendedName>
</protein>
<dbReference type="GO" id="GO:0010629">
    <property type="term" value="P:negative regulation of gene expression"/>
    <property type="evidence" value="ECO:0007669"/>
    <property type="project" value="TreeGrafter"/>
</dbReference>
<dbReference type="Pfam" id="PF01661">
    <property type="entry name" value="Macro"/>
    <property type="match status" value="1"/>
</dbReference>
<evidence type="ECO:0000256" key="2">
    <source>
        <dbReference type="ARBA" id="ARBA00022676"/>
    </source>
</evidence>
<dbReference type="Gene3D" id="3.90.228.10">
    <property type="match status" value="1"/>
</dbReference>
<dbReference type="Proteomes" id="UP000242188">
    <property type="component" value="Unassembled WGS sequence"/>
</dbReference>
<evidence type="ECO:0000256" key="1">
    <source>
        <dbReference type="ARBA" id="ARBA00004123"/>
    </source>
</evidence>
<evidence type="ECO:0000259" key="8">
    <source>
        <dbReference type="PROSITE" id="PS51059"/>
    </source>
</evidence>
<dbReference type="Pfam" id="PF00644">
    <property type="entry name" value="PARP"/>
    <property type="match status" value="1"/>
</dbReference>
<dbReference type="InterPro" id="IPR052056">
    <property type="entry name" value="Mono-ARTD/PARP"/>
</dbReference>
<dbReference type="OrthoDB" id="411019at2759"/>
<organism evidence="10 11">
    <name type="scientific">Mizuhopecten yessoensis</name>
    <name type="common">Japanese scallop</name>
    <name type="synonym">Patinopecten yessoensis</name>
    <dbReference type="NCBI Taxonomy" id="6573"/>
    <lineage>
        <taxon>Eukaryota</taxon>
        <taxon>Metazoa</taxon>
        <taxon>Spiralia</taxon>
        <taxon>Lophotrochozoa</taxon>
        <taxon>Mollusca</taxon>
        <taxon>Bivalvia</taxon>
        <taxon>Autobranchia</taxon>
        <taxon>Pteriomorphia</taxon>
        <taxon>Pectinida</taxon>
        <taxon>Pectinoidea</taxon>
        <taxon>Pectinidae</taxon>
        <taxon>Mizuhopecten</taxon>
    </lineage>
</organism>
<dbReference type="PROSITE" id="PS51154">
    <property type="entry name" value="MACRO"/>
    <property type="match status" value="1"/>
</dbReference>
<name>A0A210QR68_MIZYE</name>
<feature type="region of interest" description="Disordered" evidence="7">
    <location>
        <begin position="189"/>
        <end position="359"/>
    </location>
</feature>
<feature type="compositionally biased region" description="Basic and acidic residues" evidence="7">
    <location>
        <begin position="274"/>
        <end position="306"/>
    </location>
</feature>
<dbReference type="GO" id="GO:0005737">
    <property type="term" value="C:cytoplasm"/>
    <property type="evidence" value="ECO:0007669"/>
    <property type="project" value="TreeGrafter"/>
</dbReference>
<accession>A0A210QR68</accession>
<dbReference type="SUPFAM" id="SSF56399">
    <property type="entry name" value="ADP-ribosylation"/>
    <property type="match status" value="1"/>
</dbReference>
<dbReference type="PANTHER" id="PTHR14453">
    <property type="entry name" value="PARP/ZINC FINGER CCCH TYPE DOMAIN CONTAINING PROTEIN"/>
    <property type="match status" value="1"/>
</dbReference>
<dbReference type="PANTHER" id="PTHR14453:SF67">
    <property type="entry name" value="POLY [ADP-RIBOSE] POLYMERASE"/>
    <property type="match status" value="1"/>
</dbReference>
<dbReference type="InterPro" id="IPR043472">
    <property type="entry name" value="Macro_dom-like"/>
</dbReference>
<feature type="compositionally biased region" description="Basic and acidic residues" evidence="7">
    <location>
        <begin position="314"/>
        <end position="323"/>
    </location>
</feature>
<keyword evidence="11" id="KW-1185">Reference proteome</keyword>
<dbReference type="GO" id="GO:0003714">
    <property type="term" value="F:transcription corepressor activity"/>
    <property type="evidence" value="ECO:0007669"/>
    <property type="project" value="TreeGrafter"/>
</dbReference>
<keyword evidence="5" id="KW-0539">Nucleus</keyword>
<evidence type="ECO:0000256" key="7">
    <source>
        <dbReference type="SAM" id="MobiDB-lite"/>
    </source>
</evidence>
<feature type="compositionally biased region" description="Basic and acidic residues" evidence="7">
    <location>
        <begin position="237"/>
        <end position="257"/>
    </location>
</feature>
<dbReference type="SMART" id="SM00506">
    <property type="entry name" value="A1pp"/>
    <property type="match status" value="1"/>
</dbReference>
<gene>
    <name evidence="10" type="ORF">KP79_PYT12970</name>
</gene>
<dbReference type="InterPro" id="IPR012317">
    <property type="entry name" value="Poly(ADP-ribose)pol_cat_dom"/>
</dbReference>
<dbReference type="GO" id="GO:0003950">
    <property type="term" value="F:NAD+ poly-ADP-ribosyltransferase activity"/>
    <property type="evidence" value="ECO:0007669"/>
    <property type="project" value="UniProtKB-UniRule"/>
</dbReference>
<sequence>MASAERPACSPYDIYIENIDTSKILIAKTLKECLPDDSDLIPMIEDCCFNSVTATYRHNEVDQLAIILFQHQITGLDIQQCQEELMERAPDVFVFEIEPRPLGLVVINRYDFDSKQLNAYIKNRKSGIGPEEYQEAPYQEGVLLIVRVRNTEKVLRQVFSRTHTISGQSVYFQPYFPCFHDTLTELLGTSDPRNPVQPSRETTMYPGTPYPDTEPTQWSHRHSQRDRSYSPEDDDGRCDFERCRSPEVRRGGHDDNYHFPGDGGRGDYYLPPGDGKRDYRYHSPGDRRRPERYDVPGDGRRDDRHYSPRIPHPGFDDGAWKGDFEEDGVNSTDSRRYPDVAEDDDPTEGEKETTKIKTSSICDDDEEKKMVSVCLESSIGKQFLDKFRKDNDCEIDVKFKKKAIKPIRTHATSDTTSGSTDRKPTRDVSHTLGMMFPLFSLEPGLGNITTICIDQDRPIRHSRARPVDRSDTINISGTKLTVKKGDVSLEKADVLVNVVGDSLELQTGLISKAYAKRGGDELTQAYQTAMLVYDGNGTIGCDGGKLSCKHLITMVLPQRQNSSSDQKFTIILESVFKKAADLGFGTIVLPVMGCGKMLQYPLHSAIAITMDTTVKVLKSSKKPLKEVTIVAFDDKTYDELAKELHKGTHKTKTATSQSRASKETVGCSIELSACGSRKVNRLKKELTGAMKAEFLSTNNVKIPTSISIRTKTKLYNIAEEHTKTPMKMEFDQSGKHVVLKGEKTQVSKTAKHLTSMLSSGDSSKIRKPLRCSPSSWFKLAHDSPISPPYWTKFKANTPLTVLSKNSRAVKRWSVVPVDASTKKAIESLVQTTWDNKLVGQGRDAVNLRHKRIKVDKVERIENIDVYNRYATKRQEQFRMLAEEGATALRSLENIRVQTKGAIDTSPTNGAILYDDIFPEINEHYLFHGTKPEIVQTVIQQGLDCRMSDEKAMFGMGIYGAETSTKADQYADHKQQRSPGSKTMLLVRMLLGNMFVCKDPNPTKYRRPPCRSTTCLKDKCTCGHGHFDSVVGDGNWLFREFVVYAAEQCYPEYLITYHRE</sequence>
<feature type="domain" description="PARP catalytic" evidence="8">
    <location>
        <begin position="815"/>
        <end position="1059"/>
    </location>
</feature>